<proteinExistence type="predicted"/>
<feature type="region of interest" description="Disordered" evidence="1">
    <location>
        <begin position="16"/>
        <end position="51"/>
    </location>
</feature>
<reference evidence="2" key="5">
    <citation type="journal article" date="2021" name="G3 (Bethesda)">
        <title>Aegilops tauschii genome assembly Aet v5.0 features greater sequence contiguity and improved annotation.</title>
        <authorList>
            <person name="Wang L."/>
            <person name="Zhu T."/>
            <person name="Rodriguez J.C."/>
            <person name="Deal K.R."/>
            <person name="Dubcovsky J."/>
            <person name="McGuire P.E."/>
            <person name="Lux T."/>
            <person name="Spannagl M."/>
            <person name="Mayer K.F.X."/>
            <person name="Baldrich P."/>
            <person name="Meyers B.C."/>
            <person name="Huo N."/>
            <person name="Gu Y.Q."/>
            <person name="Zhou H."/>
            <person name="Devos K.M."/>
            <person name="Bennetzen J.L."/>
            <person name="Unver T."/>
            <person name="Budak H."/>
            <person name="Gulick P.J."/>
            <person name="Galiba G."/>
            <person name="Kalapos B."/>
            <person name="Nelson D.R."/>
            <person name="Li P."/>
            <person name="You F.M."/>
            <person name="Luo M.C."/>
            <person name="Dvorak J."/>
        </authorList>
    </citation>
    <scope>NUCLEOTIDE SEQUENCE [LARGE SCALE GENOMIC DNA]</scope>
    <source>
        <strain evidence="2">cv. AL8/78</strain>
    </source>
</reference>
<organism evidence="2 3">
    <name type="scientific">Aegilops tauschii subsp. strangulata</name>
    <name type="common">Goatgrass</name>
    <dbReference type="NCBI Taxonomy" id="200361"/>
    <lineage>
        <taxon>Eukaryota</taxon>
        <taxon>Viridiplantae</taxon>
        <taxon>Streptophyta</taxon>
        <taxon>Embryophyta</taxon>
        <taxon>Tracheophyta</taxon>
        <taxon>Spermatophyta</taxon>
        <taxon>Magnoliopsida</taxon>
        <taxon>Liliopsida</taxon>
        <taxon>Poales</taxon>
        <taxon>Poaceae</taxon>
        <taxon>BOP clade</taxon>
        <taxon>Pooideae</taxon>
        <taxon>Triticodae</taxon>
        <taxon>Triticeae</taxon>
        <taxon>Triticinae</taxon>
        <taxon>Aegilops</taxon>
    </lineage>
</organism>
<feature type="compositionally biased region" description="Polar residues" evidence="1">
    <location>
        <begin position="42"/>
        <end position="51"/>
    </location>
</feature>
<protein>
    <submittedName>
        <fullName evidence="2">Uncharacterized protein</fullName>
    </submittedName>
</protein>
<keyword evidence="3" id="KW-1185">Reference proteome</keyword>
<sequence length="51" mass="5533">PWPTSISAISVTLKPSSHSLPVSLPQSTQRHHLSPHHPPWASSRTPSCSKV</sequence>
<reference evidence="2" key="4">
    <citation type="submission" date="2019-03" db="UniProtKB">
        <authorList>
            <consortium name="EnsemblPlants"/>
        </authorList>
    </citation>
    <scope>IDENTIFICATION</scope>
</reference>
<evidence type="ECO:0000313" key="3">
    <source>
        <dbReference type="Proteomes" id="UP000015105"/>
    </source>
</evidence>
<dbReference type="EnsemblPlants" id="AET1Gv20222700.13">
    <property type="protein sequence ID" value="AET1Gv20222700.13"/>
    <property type="gene ID" value="AET1Gv20222700"/>
</dbReference>
<evidence type="ECO:0000313" key="2">
    <source>
        <dbReference type="EnsemblPlants" id="AET1Gv20222700.13"/>
    </source>
</evidence>
<reference evidence="3" key="1">
    <citation type="journal article" date="2014" name="Science">
        <title>Ancient hybridizations among the ancestral genomes of bread wheat.</title>
        <authorList>
            <consortium name="International Wheat Genome Sequencing Consortium,"/>
            <person name="Marcussen T."/>
            <person name="Sandve S.R."/>
            <person name="Heier L."/>
            <person name="Spannagl M."/>
            <person name="Pfeifer M."/>
            <person name="Jakobsen K.S."/>
            <person name="Wulff B.B."/>
            <person name="Steuernagel B."/>
            <person name="Mayer K.F."/>
            <person name="Olsen O.A."/>
        </authorList>
    </citation>
    <scope>NUCLEOTIDE SEQUENCE [LARGE SCALE GENOMIC DNA]</scope>
    <source>
        <strain evidence="3">cv. AL8/78</strain>
    </source>
</reference>
<reference evidence="3" key="2">
    <citation type="journal article" date="2017" name="Nat. Plants">
        <title>The Aegilops tauschii genome reveals multiple impacts of transposons.</title>
        <authorList>
            <person name="Zhao G."/>
            <person name="Zou C."/>
            <person name="Li K."/>
            <person name="Wang K."/>
            <person name="Li T."/>
            <person name="Gao L."/>
            <person name="Zhang X."/>
            <person name="Wang H."/>
            <person name="Yang Z."/>
            <person name="Liu X."/>
            <person name="Jiang W."/>
            <person name="Mao L."/>
            <person name="Kong X."/>
            <person name="Jiao Y."/>
            <person name="Jia J."/>
        </authorList>
    </citation>
    <scope>NUCLEOTIDE SEQUENCE [LARGE SCALE GENOMIC DNA]</scope>
    <source>
        <strain evidence="3">cv. AL8/78</strain>
    </source>
</reference>
<dbReference type="AlphaFoldDB" id="A0A452XZ27"/>
<evidence type="ECO:0000256" key="1">
    <source>
        <dbReference type="SAM" id="MobiDB-lite"/>
    </source>
</evidence>
<reference evidence="2" key="3">
    <citation type="journal article" date="2017" name="Nature">
        <title>Genome sequence of the progenitor of the wheat D genome Aegilops tauschii.</title>
        <authorList>
            <person name="Luo M.C."/>
            <person name="Gu Y.Q."/>
            <person name="Puiu D."/>
            <person name="Wang H."/>
            <person name="Twardziok S.O."/>
            <person name="Deal K.R."/>
            <person name="Huo N."/>
            <person name="Zhu T."/>
            <person name="Wang L."/>
            <person name="Wang Y."/>
            <person name="McGuire P.E."/>
            <person name="Liu S."/>
            <person name="Long H."/>
            <person name="Ramasamy R.K."/>
            <person name="Rodriguez J.C."/>
            <person name="Van S.L."/>
            <person name="Yuan L."/>
            <person name="Wang Z."/>
            <person name="Xia Z."/>
            <person name="Xiao L."/>
            <person name="Anderson O.D."/>
            <person name="Ouyang S."/>
            <person name="Liang Y."/>
            <person name="Zimin A.V."/>
            <person name="Pertea G."/>
            <person name="Qi P."/>
            <person name="Bennetzen J.L."/>
            <person name="Dai X."/>
            <person name="Dawson M.W."/>
            <person name="Muller H.G."/>
            <person name="Kugler K."/>
            <person name="Rivarola-Duarte L."/>
            <person name="Spannagl M."/>
            <person name="Mayer K.F.X."/>
            <person name="Lu F.H."/>
            <person name="Bevan M.W."/>
            <person name="Leroy P."/>
            <person name="Li P."/>
            <person name="You F.M."/>
            <person name="Sun Q."/>
            <person name="Liu Z."/>
            <person name="Lyons E."/>
            <person name="Wicker T."/>
            <person name="Salzberg S.L."/>
            <person name="Devos K.M."/>
            <person name="Dvorak J."/>
        </authorList>
    </citation>
    <scope>NUCLEOTIDE SEQUENCE [LARGE SCALE GENOMIC DNA]</scope>
    <source>
        <strain evidence="2">cv. AL8/78</strain>
    </source>
</reference>
<name>A0A452XZ27_AEGTS</name>
<feature type="compositionally biased region" description="Polar residues" evidence="1">
    <location>
        <begin position="16"/>
        <end position="28"/>
    </location>
</feature>
<dbReference type="Gramene" id="AET1Gv20222700.13">
    <property type="protein sequence ID" value="AET1Gv20222700.13"/>
    <property type="gene ID" value="AET1Gv20222700"/>
</dbReference>
<accession>A0A452XZ27</accession>
<dbReference type="Proteomes" id="UP000015105">
    <property type="component" value="Chromosome 1D"/>
</dbReference>